<feature type="compositionally biased region" description="Acidic residues" evidence="3">
    <location>
        <begin position="1324"/>
        <end position="1334"/>
    </location>
</feature>
<feature type="coiled-coil region" evidence="2">
    <location>
        <begin position="887"/>
        <end position="949"/>
    </location>
</feature>
<dbReference type="GO" id="GO:0005856">
    <property type="term" value="C:cytoskeleton"/>
    <property type="evidence" value="ECO:0007669"/>
    <property type="project" value="TreeGrafter"/>
</dbReference>
<evidence type="ECO:0000256" key="2">
    <source>
        <dbReference type="SAM" id="Coils"/>
    </source>
</evidence>
<dbReference type="Proteomes" id="UP000507470">
    <property type="component" value="Unassembled WGS sequence"/>
</dbReference>
<dbReference type="OrthoDB" id="6163263at2759"/>
<feature type="coiled-coil region" evidence="2">
    <location>
        <begin position="1581"/>
        <end position="1615"/>
    </location>
</feature>
<accession>A0A6J8BNP9</accession>
<feature type="compositionally biased region" description="Low complexity" evidence="3">
    <location>
        <begin position="43"/>
        <end position="56"/>
    </location>
</feature>
<dbReference type="PANTHER" id="PTHR32083">
    <property type="entry name" value="CILIA AND FLAGELLA-ASSOCIATED PROTEIN 58-RELATED"/>
    <property type="match status" value="1"/>
</dbReference>
<feature type="coiled-coil region" evidence="2">
    <location>
        <begin position="981"/>
        <end position="1085"/>
    </location>
</feature>
<evidence type="ECO:0000313" key="5">
    <source>
        <dbReference type="Proteomes" id="UP000507470"/>
    </source>
</evidence>
<feature type="region of interest" description="Disordered" evidence="3">
    <location>
        <begin position="1291"/>
        <end position="1341"/>
    </location>
</feature>
<feature type="coiled-coil region" evidence="2">
    <location>
        <begin position="1795"/>
        <end position="1857"/>
    </location>
</feature>
<evidence type="ECO:0000313" key="4">
    <source>
        <dbReference type="EMBL" id="CAC5383907.1"/>
    </source>
</evidence>
<feature type="coiled-coil region" evidence="2">
    <location>
        <begin position="81"/>
        <end position="115"/>
    </location>
</feature>
<sequence length="1875" mass="216048">MDEEERNKKLRAGKEKLAAFQKKKSKKKHSHHHHGDETVATGDSSISSIDQSSSSDVPLFEDSDQNMTSEDESTIQDSKSLFKVQTKLKHATERIAELEESLEGKQLALDRVISENTKLKESDLSQKIAEMEVAMSKRDEIIRQLTTRLQSTASLQTEAEQLTHHVQQLQAQLINAGKLMESQNSKQLMSSQALLEAKHEIEALQKCIEDKDTLLSQLSDKVGAISDEYVNLKASYEASRQKEAESSKVVKSLMSDAEDIRRQGSVNGSVAVSNSYSDNEDRVQKVRLELEETYGNQIALMKDELSKLYNVEVEKLTGELNNFKEICAKQESDDNSLEEEKQKLTARNTSNDLLITELQSKLTEINSKCVQIQSEKDELTKENLTLSKQIDLLSSKLESIHHDHPESNGNEPVQEENNLESYNKITELNERNLNLTSELDTIKKDYANAQKNVEELEKKVKGSRPARFQVDSQEIVMELKQVTEQYEEALVNIALMQGRIEDYDIKCEILNEDLNKMKEQLKRSEDAAKTYEEQTKEYENIKEKLGKSEQEIKSFKESVKEYESKNEKVLSELRDMTEQYTNAQRQCEEYRDKFVEYEQQLTDYEGLTTQYNELQHECNVYQTQNDELNNKMNIQQDVVMELKAELEILSNQNQTFREQSPIQTQQLDDLTKENKSLLESIDLYKDEVTKLTNSLNQATVEVDTYKEKTNSLESLVKTLEVELKSKRDTELILKQKDDSIKKLTNDIDDLTLQLHMQEPVEESFQKETITHEEASLSLSNSVFNQVVALNETKDIENAQIVRSEANSALSFDCFVQEEIEQQSELAFHVASDMEADSLDGDTVDSIEDSKQSDVTAEIGKLQHENTYLHDENHELKLTIQNIKVSYGNDLEQALQSCRSEIVNLSAEKSKIETSYAVLEENIIKINKKVRLAESALATVEEEKLALQNELIYINSMVDDMTRNDGLPQSDSNTSLTVCDKLKTLQEKLEIAQSNTENLSSQSEKLKTEKLENIEIHNNILLHKQEDNDNLCKEVECLQSQMKNMETEVEKSKQLLKENESLSKSLQEMNEREQNLRIQCERLSQQIFELSVINQTVSGDKENLENRFVEVSAMENNEISDSVMDSHVNEVMSSIKSHDLLLTNQQLLPISENDNDVKCAVTADGETLVRDDEPQKTTDLLVHEGEITQQSTANQLTTVRSTCMPTSHGQVMNVCSSVCVNSVYQLPQNSVHDLVASNFNFQMIASQNDGKYCKQAENLDHSECDNPQNLTSVTESFDQTLYQSCENTNNLSKNHDSNCNHDSNSSSKNDDNFQDADASSNEYTDLGENENENNEQSEHLRNENTILKVKLEDTQNDMSAILNDRVELVGSMENFSDKINCLREHNKRLQQELKRKVEENKVLLLKVEENNESSEIRCRLEDKIIELVSENQKLKSEYGESRKRLKDEHESLKSALNSWQEASNSSQQLKEEFTGMFNEMERLSEQKQDMESSLQAVQEAFVTSQSLNDELQRQALENCKNLKEMEKWKIHAEDLKGQLRESEEKLETKTHKWKIYVGEIENKQKEKLNDLEYEVEKRAAEVTELRNINGELENKYQQLHEDNEQLQEKCKACQTEISQLYLVNTELVHERDTTLIQWAHLRPELNKLTEKCTMQKGLILVLKTEQLQLISDIKLKQEKHHSTEIIMAKEKGELLQKYLTLEKQNKNLLEKCKENENQLSEMTTACLDYEKKLKDQLETYDVYQGKMSEREDKCSYYKQQSNELQQKCCIFEEEMSKIKGACRNLEIQLQENSEKKMSCESKLIELKDKYDHLEESNVEMKTDLKQMRDEICKLENEKEELQGQCSDYENQLLKTKECCFNLEKQVEEMTGKVCNV</sequence>
<organism evidence="4 5">
    <name type="scientific">Mytilus coruscus</name>
    <name type="common">Sea mussel</name>
    <dbReference type="NCBI Taxonomy" id="42192"/>
    <lineage>
        <taxon>Eukaryota</taxon>
        <taxon>Metazoa</taxon>
        <taxon>Spiralia</taxon>
        <taxon>Lophotrochozoa</taxon>
        <taxon>Mollusca</taxon>
        <taxon>Bivalvia</taxon>
        <taxon>Autobranchia</taxon>
        <taxon>Pteriomorphia</taxon>
        <taxon>Mytilida</taxon>
        <taxon>Mytiloidea</taxon>
        <taxon>Mytilidae</taxon>
        <taxon>Mytilinae</taxon>
        <taxon>Mytilus</taxon>
    </lineage>
</organism>
<name>A0A6J8BNP9_MYTCO</name>
<evidence type="ECO:0000256" key="3">
    <source>
        <dbReference type="SAM" id="MobiDB-lite"/>
    </source>
</evidence>
<gene>
    <name evidence="4" type="ORF">MCOR_19604</name>
</gene>
<feature type="coiled-coil region" evidence="2">
    <location>
        <begin position="425"/>
        <end position="753"/>
    </location>
</feature>
<keyword evidence="1 2" id="KW-0175">Coiled coil</keyword>
<feature type="compositionally biased region" description="Acidic residues" evidence="3">
    <location>
        <begin position="59"/>
        <end position="74"/>
    </location>
</feature>
<feature type="coiled-coil region" evidence="2">
    <location>
        <begin position="1524"/>
        <end position="1551"/>
    </location>
</feature>
<dbReference type="PANTHER" id="PTHR32083:SF48">
    <property type="entry name" value="TRANS-GOLGI NETWORK-LOCALIZED SYP41-INTERACTING PROTEIN 1"/>
    <property type="match status" value="1"/>
</dbReference>
<protein>
    <submittedName>
        <fullName evidence="4">Uncharacterized protein</fullName>
    </submittedName>
</protein>
<feature type="coiled-coil region" evidence="2">
    <location>
        <begin position="1441"/>
        <end position="1499"/>
    </location>
</feature>
<reference evidence="4 5" key="1">
    <citation type="submission" date="2020-06" db="EMBL/GenBank/DDBJ databases">
        <authorList>
            <person name="Li R."/>
            <person name="Bekaert M."/>
        </authorList>
    </citation>
    <scope>NUCLEOTIDE SEQUENCE [LARGE SCALE GENOMIC DNA]</scope>
    <source>
        <strain evidence="5">wild</strain>
    </source>
</reference>
<dbReference type="SUPFAM" id="SSF57997">
    <property type="entry name" value="Tropomyosin"/>
    <property type="match status" value="2"/>
</dbReference>
<evidence type="ECO:0000256" key="1">
    <source>
        <dbReference type="ARBA" id="ARBA00023054"/>
    </source>
</evidence>
<proteinExistence type="predicted"/>
<feature type="coiled-coil region" evidence="2">
    <location>
        <begin position="1690"/>
        <end position="1724"/>
    </location>
</feature>
<feature type="coiled-coil region" evidence="2">
    <location>
        <begin position="313"/>
        <end position="396"/>
    </location>
</feature>
<feature type="compositionally biased region" description="Basic residues" evidence="3">
    <location>
        <begin position="21"/>
        <end position="33"/>
    </location>
</feature>
<dbReference type="EMBL" id="CACVKT020003458">
    <property type="protein sequence ID" value="CAC5383907.1"/>
    <property type="molecule type" value="Genomic_DNA"/>
</dbReference>
<keyword evidence="5" id="KW-1185">Reference proteome</keyword>
<feature type="region of interest" description="Disordered" evidence="3">
    <location>
        <begin position="1"/>
        <end position="76"/>
    </location>
</feature>